<sequence>MSDHQEEQIISSASEPVVEIIEEVQEDGSIIRKKKTTRKITKRVLTTTTSVKEGTNTQQDNHNHNHGHAIIASESSESTLKDLSVGSAEESIVTGSSTTTTTTTTGTATTTSTTATETTAASSSETIESDEASEKSSTISTTDEPKRTFKFGGVFGKGDVENHPFYRFLAKFPLKQSPAPHTRPRPVKPTLYAFAPGWKVGGQETEKQDNKDIEAEKMNNKETVIGSFDVDSLKWMAYLKFNQIDYDIKPAFEPTMSPSGKLPFLALPDGSLVTDEGFEQWIQENKPQSDKSESLNIHEAAEAVAFSTLAESKIHAALLYTLWLEAPHFQGTTRQHYFGHHNYYLGKLLNYMSKSNIVHSMLLTRTQIDRELIFEEAAAAIEALSVQLGENEYYFGKSTPSSLDAIVFSYLHVILTLPRIRNAADGGRSGELARMVRKHENLFKYSQNIWKKSFAA</sequence>
<evidence type="ECO:0000313" key="4">
    <source>
        <dbReference type="EMBL" id="KAG0306534.1"/>
    </source>
</evidence>
<evidence type="ECO:0000259" key="2">
    <source>
        <dbReference type="Pfam" id="PF17171"/>
    </source>
</evidence>
<dbReference type="GO" id="GO:0007005">
    <property type="term" value="P:mitochondrion organization"/>
    <property type="evidence" value="ECO:0007669"/>
    <property type="project" value="TreeGrafter"/>
</dbReference>
<dbReference type="Pfam" id="PF17171">
    <property type="entry name" value="GST_C_6"/>
    <property type="match status" value="1"/>
</dbReference>
<evidence type="ECO:0000259" key="3">
    <source>
        <dbReference type="Pfam" id="PF17172"/>
    </source>
</evidence>
<feature type="domain" description="Metaxin glutathione S-transferase" evidence="2">
    <location>
        <begin position="378"/>
        <end position="449"/>
    </location>
</feature>
<organism evidence="4 5">
    <name type="scientific">Linnemannia gamsii</name>
    <dbReference type="NCBI Taxonomy" id="64522"/>
    <lineage>
        <taxon>Eukaryota</taxon>
        <taxon>Fungi</taxon>
        <taxon>Fungi incertae sedis</taxon>
        <taxon>Mucoromycota</taxon>
        <taxon>Mortierellomycotina</taxon>
        <taxon>Mortierellomycetes</taxon>
        <taxon>Mortierellales</taxon>
        <taxon>Mortierellaceae</taxon>
        <taxon>Linnemannia</taxon>
    </lineage>
</organism>
<dbReference type="PANTHER" id="PTHR12289">
    <property type="entry name" value="METAXIN RELATED"/>
    <property type="match status" value="1"/>
</dbReference>
<accession>A0A9P6QXR2</accession>
<gene>
    <name evidence="4" type="ORF">BGZ97_000713</name>
</gene>
<dbReference type="GO" id="GO:0001401">
    <property type="term" value="C:SAM complex"/>
    <property type="evidence" value="ECO:0007669"/>
    <property type="project" value="TreeGrafter"/>
</dbReference>
<reference evidence="4" key="1">
    <citation type="journal article" date="2020" name="Fungal Divers.">
        <title>Resolving the Mortierellaceae phylogeny through synthesis of multi-gene phylogenetics and phylogenomics.</title>
        <authorList>
            <person name="Vandepol N."/>
            <person name="Liber J."/>
            <person name="Desiro A."/>
            <person name="Na H."/>
            <person name="Kennedy M."/>
            <person name="Barry K."/>
            <person name="Grigoriev I.V."/>
            <person name="Miller A.N."/>
            <person name="O'Donnell K."/>
            <person name="Stajich J.E."/>
            <person name="Bonito G."/>
        </authorList>
    </citation>
    <scope>NUCLEOTIDE SEQUENCE</scope>
    <source>
        <strain evidence="4">NVP60</strain>
    </source>
</reference>
<name>A0A9P6QXR2_9FUNG</name>
<dbReference type="InterPro" id="IPR012336">
    <property type="entry name" value="Thioredoxin-like_fold"/>
</dbReference>
<evidence type="ECO:0000256" key="1">
    <source>
        <dbReference type="SAM" id="MobiDB-lite"/>
    </source>
</evidence>
<evidence type="ECO:0000313" key="5">
    <source>
        <dbReference type="Proteomes" id="UP000823405"/>
    </source>
</evidence>
<feature type="compositionally biased region" description="Low complexity" evidence="1">
    <location>
        <begin position="89"/>
        <end position="126"/>
    </location>
</feature>
<feature type="domain" description="Thioredoxin-like fold" evidence="3">
    <location>
        <begin position="232"/>
        <end position="325"/>
    </location>
</feature>
<dbReference type="AlphaFoldDB" id="A0A9P6QXR2"/>
<dbReference type="OrthoDB" id="198787at2759"/>
<dbReference type="Pfam" id="PF17172">
    <property type="entry name" value="GST_N_4"/>
    <property type="match status" value="1"/>
</dbReference>
<proteinExistence type="predicted"/>
<protein>
    <submittedName>
        <fullName evidence="4">Uncharacterized protein</fullName>
    </submittedName>
</protein>
<dbReference type="Proteomes" id="UP000823405">
    <property type="component" value="Unassembled WGS sequence"/>
</dbReference>
<dbReference type="PANTHER" id="PTHR12289:SF77">
    <property type="entry name" value="METAXIN-2"/>
    <property type="match status" value="1"/>
</dbReference>
<dbReference type="InterPro" id="IPR033468">
    <property type="entry name" value="Metaxin_GST"/>
</dbReference>
<comment type="caution">
    <text evidence="4">The sequence shown here is derived from an EMBL/GenBank/DDBJ whole genome shotgun (WGS) entry which is preliminary data.</text>
</comment>
<dbReference type="EMBL" id="JAAAIN010001134">
    <property type="protein sequence ID" value="KAG0306534.1"/>
    <property type="molecule type" value="Genomic_DNA"/>
</dbReference>
<dbReference type="CDD" id="cd03054">
    <property type="entry name" value="GST_N_Metaxin"/>
    <property type="match status" value="1"/>
</dbReference>
<keyword evidence="5" id="KW-1185">Reference proteome</keyword>
<feature type="region of interest" description="Disordered" evidence="1">
    <location>
        <begin position="71"/>
        <end position="144"/>
    </location>
</feature>
<dbReference type="InterPro" id="IPR050931">
    <property type="entry name" value="Mito_Protein_Transport_Metaxin"/>
</dbReference>